<feature type="compositionally biased region" description="Low complexity" evidence="1">
    <location>
        <begin position="279"/>
        <end position="288"/>
    </location>
</feature>
<dbReference type="GO" id="GO:0005829">
    <property type="term" value="C:cytosol"/>
    <property type="evidence" value="ECO:0007669"/>
    <property type="project" value="TreeGrafter"/>
</dbReference>
<keyword evidence="3" id="KW-0378">Hydrolase</keyword>
<dbReference type="GO" id="GO:0003676">
    <property type="term" value="F:nucleic acid binding"/>
    <property type="evidence" value="ECO:0007669"/>
    <property type="project" value="InterPro"/>
</dbReference>
<evidence type="ECO:0000313" key="4">
    <source>
        <dbReference type="Proteomes" id="UP000823617"/>
    </source>
</evidence>
<proteinExistence type="predicted"/>
<gene>
    <name evidence="3" type="ORF">IAC08_00660</name>
</gene>
<dbReference type="PANTHER" id="PTHR30231:SF41">
    <property type="entry name" value="DNA POLYMERASE III SUBUNIT EPSILON"/>
    <property type="match status" value="1"/>
</dbReference>
<dbReference type="Pfam" id="PF20600">
    <property type="entry name" value="ExoX-like_C"/>
    <property type="match status" value="1"/>
</dbReference>
<reference evidence="3" key="2">
    <citation type="journal article" date="2021" name="PeerJ">
        <title>Extensive microbial diversity within the chicken gut microbiome revealed by metagenomics and culture.</title>
        <authorList>
            <person name="Gilroy R."/>
            <person name="Ravi A."/>
            <person name="Getino M."/>
            <person name="Pursley I."/>
            <person name="Horton D.L."/>
            <person name="Alikhan N.F."/>
            <person name="Baker D."/>
            <person name="Gharbi K."/>
            <person name="Hall N."/>
            <person name="Watson M."/>
            <person name="Adriaenssens E.M."/>
            <person name="Foster-Nyarko E."/>
            <person name="Jarju S."/>
            <person name="Secka A."/>
            <person name="Antonio M."/>
            <person name="Oren A."/>
            <person name="Chaudhuri R.R."/>
            <person name="La Ragione R."/>
            <person name="Hildebrand F."/>
            <person name="Pallen M.J."/>
        </authorList>
    </citation>
    <scope>NUCLEOTIDE SEQUENCE</scope>
    <source>
        <strain evidence="3">B1-3475</strain>
    </source>
</reference>
<keyword evidence="3" id="KW-0540">Nuclease</keyword>
<dbReference type="Gene3D" id="3.30.420.10">
    <property type="entry name" value="Ribonuclease H-like superfamily/Ribonuclease H"/>
    <property type="match status" value="1"/>
</dbReference>
<dbReference type="GO" id="GO:0045004">
    <property type="term" value="P:DNA replication proofreading"/>
    <property type="evidence" value="ECO:0007669"/>
    <property type="project" value="TreeGrafter"/>
</dbReference>
<feature type="region of interest" description="Disordered" evidence="1">
    <location>
        <begin position="275"/>
        <end position="323"/>
    </location>
</feature>
<keyword evidence="3" id="KW-0269">Exonuclease</keyword>
<dbReference type="SUPFAM" id="SSF53098">
    <property type="entry name" value="Ribonuclease H-like"/>
    <property type="match status" value="1"/>
</dbReference>
<name>A0A9D9HJC6_9BACT</name>
<evidence type="ECO:0000259" key="2">
    <source>
        <dbReference type="SMART" id="SM00479"/>
    </source>
</evidence>
<sequence>MELNLERPILFFDIESTGLNIASDAIIELSFVKVFPGAEERIKTWRVKPWDYVAGCQKAITPSAKAVHGISDEELVDCPRFCEIVDEVVSWLKDSDLSGFNSTKFDLPMLAEELERVRKYMHKDIDINLHEMRMVDVQNIYHVMEPRNLKAAYRFYCGKELENAHAAEADTLATYAVLKAQLDRYPETLKNNVEFLSNFSERQKNLDYAGRIALNDKKEPIISFGKHKGKTAREVYMTEPSYFSWIENGEFTLDTKRQFELLKQQYENEKKEARRAAKAAEAPKPLSAEELDNSLNMLAGKFNTREDKSRNGKDRSGGTGSLF</sequence>
<evidence type="ECO:0000313" key="3">
    <source>
        <dbReference type="EMBL" id="MBO8454903.1"/>
    </source>
</evidence>
<accession>A0A9D9HJC6</accession>
<dbReference type="CDD" id="cd06127">
    <property type="entry name" value="DEDDh"/>
    <property type="match status" value="1"/>
</dbReference>
<evidence type="ECO:0000256" key="1">
    <source>
        <dbReference type="SAM" id="MobiDB-lite"/>
    </source>
</evidence>
<dbReference type="Pfam" id="PF00929">
    <property type="entry name" value="RNase_T"/>
    <property type="match status" value="1"/>
</dbReference>
<organism evidence="3 4">
    <name type="scientific">Candidatus Cryptobacteroides intestinigallinarum</name>
    <dbReference type="NCBI Taxonomy" id="2840767"/>
    <lineage>
        <taxon>Bacteria</taxon>
        <taxon>Pseudomonadati</taxon>
        <taxon>Bacteroidota</taxon>
        <taxon>Bacteroidia</taxon>
        <taxon>Bacteroidales</taxon>
        <taxon>Candidatus Cryptobacteroides</taxon>
    </lineage>
</organism>
<dbReference type="SMART" id="SM00479">
    <property type="entry name" value="EXOIII"/>
    <property type="match status" value="1"/>
</dbReference>
<comment type="caution">
    <text evidence="3">The sequence shown here is derived from an EMBL/GenBank/DDBJ whole genome shotgun (WGS) entry which is preliminary data.</text>
</comment>
<dbReference type="Proteomes" id="UP000823617">
    <property type="component" value="Unassembled WGS sequence"/>
</dbReference>
<dbReference type="InterPro" id="IPR046768">
    <property type="entry name" value="ExoX-like_C"/>
</dbReference>
<feature type="compositionally biased region" description="Basic and acidic residues" evidence="1">
    <location>
        <begin position="303"/>
        <end position="316"/>
    </location>
</feature>
<dbReference type="PANTHER" id="PTHR30231">
    <property type="entry name" value="DNA POLYMERASE III SUBUNIT EPSILON"/>
    <property type="match status" value="1"/>
</dbReference>
<feature type="domain" description="Exonuclease" evidence="2">
    <location>
        <begin position="8"/>
        <end position="187"/>
    </location>
</feature>
<dbReference type="InterPro" id="IPR036397">
    <property type="entry name" value="RNaseH_sf"/>
</dbReference>
<dbReference type="AlphaFoldDB" id="A0A9D9HJC6"/>
<dbReference type="GO" id="GO:0008408">
    <property type="term" value="F:3'-5' exonuclease activity"/>
    <property type="evidence" value="ECO:0007669"/>
    <property type="project" value="TreeGrafter"/>
</dbReference>
<protein>
    <submittedName>
        <fullName evidence="3">3'-5' exonuclease</fullName>
    </submittedName>
</protein>
<dbReference type="InterPro" id="IPR013520">
    <property type="entry name" value="Ribonucl_H"/>
</dbReference>
<dbReference type="EMBL" id="JADIMK010000007">
    <property type="protein sequence ID" value="MBO8454903.1"/>
    <property type="molecule type" value="Genomic_DNA"/>
</dbReference>
<dbReference type="InterPro" id="IPR012337">
    <property type="entry name" value="RNaseH-like_sf"/>
</dbReference>
<reference evidence="3" key="1">
    <citation type="submission" date="2020-10" db="EMBL/GenBank/DDBJ databases">
        <authorList>
            <person name="Gilroy R."/>
        </authorList>
    </citation>
    <scope>NUCLEOTIDE SEQUENCE</scope>
    <source>
        <strain evidence="3">B1-3475</strain>
    </source>
</reference>